<keyword evidence="2" id="KW-0732">Signal</keyword>
<reference evidence="3" key="1">
    <citation type="submission" date="2022-05" db="EMBL/GenBank/DDBJ databases">
        <title>The Musa troglodytarum L. genome provides insights into the mechanism of non-climacteric behaviour and enrichment of carotenoids.</title>
        <authorList>
            <person name="Wang J."/>
        </authorList>
    </citation>
    <scope>NUCLEOTIDE SEQUENCE</scope>
    <source>
        <tissue evidence="3">Leaf</tissue>
    </source>
</reference>
<protein>
    <submittedName>
        <fullName evidence="3">Uncharacterized protein</fullName>
    </submittedName>
</protein>
<evidence type="ECO:0000256" key="1">
    <source>
        <dbReference type="SAM" id="MobiDB-lite"/>
    </source>
</evidence>
<evidence type="ECO:0000256" key="2">
    <source>
        <dbReference type="SAM" id="SignalP"/>
    </source>
</evidence>
<evidence type="ECO:0000313" key="3">
    <source>
        <dbReference type="EMBL" id="URD92566.1"/>
    </source>
</evidence>
<dbReference type="AlphaFoldDB" id="A0A9E7JU42"/>
<evidence type="ECO:0000313" key="4">
    <source>
        <dbReference type="Proteomes" id="UP001055439"/>
    </source>
</evidence>
<accession>A0A9E7JU42</accession>
<name>A0A9E7JU42_9LILI</name>
<feature type="signal peptide" evidence="2">
    <location>
        <begin position="1"/>
        <end position="18"/>
    </location>
</feature>
<feature type="region of interest" description="Disordered" evidence="1">
    <location>
        <begin position="30"/>
        <end position="54"/>
    </location>
</feature>
<gene>
    <name evidence="3" type="ORF">MUK42_07308</name>
</gene>
<feature type="compositionally biased region" description="Low complexity" evidence="1">
    <location>
        <begin position="31"/>
        <end position="54"/>
    </location>
</feature>
<sequence length="111" mass="12344">MALCLLLFWVSGYSVFHAYDVDEFRSDRAQRPSATSSSTSPASVRSSSSSLSTHSLLPWTLSTNATPFLKVKNREEGSLGIAELKVVSEIFKDQRVMIPLYSEAVTQRIKE</sequence>
<proteinExistence type="predicted"/>
<feature type="chain" id="PRO_5039286411" evidence="2">
    <location>
        <begin position="19"/>
        <end position="111"/>
    </location>
</feature>
<organism evidence="3 4">
    <name type="scientific">Musa troglodytarum</name>
    <name type="common">fe'i banana</name>
    <dbReference type="NCBI Taxonomy" id="320322"/>
    <lineage>
        <taxon>Eukaryota</taxon>
        <taxon>Viridiplantae</taxon>
        <taxon>Streptophyta</taxon>
        <taxon>Embryophyta</taxon>
        <taxon>Tracheophyta</taxon>
        <taxon>Spermatophyta</taxon>
        <taxon>Magnoliopsida</taxon>
        <taxon>Liliopsida</taxon>
        <taxon>Zingiberales</taxon>
        <taxon>Musaceae</taxon>
        <taxon>Musa</taxon>
    </lineage>
</organism>
<dbReference type="EMBL" id="CP097505">
    <property type="protein sequence ID" value="URD92566.1"/>
    <property type="molecule type" value="Genomic_DNA"/>
</dbReference>
<keyword evidence="4" id="KW-1185">Reference proteome</keyword>
<dbReference type="Proteomes" id="UP001055439">
    <property type="component" value="Chromosome 3"/>
</dbReference>